<dbReference type="InterPro" id="IPR007893">
    <property type="entry name" value="Spore_coat_U/FanG"/>
</dbReference>
<name>A0ABW9VMJ6_9BURK</name>
<dbReference type="EMBL" id="WWCM01000007">
    <property type="protein sequence ID" value="MYM40155.1"/>
    <property type="molecule type" value="Genomic_DNA"/>
</dbReference>
<feature type="domain" description="Spore coat protein U/FanG" evidence="2">
    <location>
        <begin position="26"/>
        <end position="162"/>
    </location>
</feature>
<dbReference type="Proteomes" id="UP000478090">
    <property type="component" value="Unassembled WGS sequence"/>
</dbReference>
<evidence type="ECO:0000313" key="4">
    <source>
        <dbReference type="Proteomes" id="UP000478090"/>
    </source>
</evidence>
<proteinExistence type="predicted"/>
<dbReference type="PANTHER" id="PTHR37089">
    <property type="entry name" value="PROTEIN U-RELATED"/>
    <property type="match status" value="1"/>
</dbReference>
<reference evidence="3 4" key="1">
    <citation type="submission" date="2019-12" db="EMBL/GenBank/DDBJ databases">
        <title>Novel species isolated from a subtropical stream in China.</title>
        <authorList>
            <person name="Lu H."/>
        </authorList>
    </citation>
    <scope>NUCLEOTIDE SEQUENCE [LARGE SCALE GENOMIC DNA]</scope>
    <source>
        <strain evidence="3 4">CY13W</strain>
    </source>
</reference>
<comment type="caution">
    <text evidence="3">The sequence shown here is derived from an EMBL/GenBank/DDBJ whole genome shotgun (WGS) entry which is preliminary data.</text>
</comment>
<accession>A0ABW9VMJ6</accession>
<feature type="chain" id="PRO_5047543596" evidence="1">
    <location>
        <begin position="23"/>
        <end position="165"/>
    </location>
</feature>
<evidence type="ECO:0000256" key="1">
    <source>
        <dbReference type="SAM" id="SignalP"/>
    </source>
</evidence>
<keyword evidence="4" id="KW-1185">Reference proteome</keyword>
<organism evidence="3 4">
    <name type="scientific">Duganella qianjiadongensis</name>
    <dbReference type="NCBI Taxonomy" id="2692176"/>
    <lineage>
        <taxon>Bacteria</taxon>
        <taxon>Pseudomonadati</taxon>
        <taxon>Pseudomonadota</taxon>
        <taxon>Betaproteobacteria</taxon>
        <taxon>Burkholderiales</taxon>
        <taxon>Oxalobacteraceae</taxon>
        <taxon>Telluria group</taxon>
        <taxon>Duganella</taxon>
    </lineage>
</organism>
<evidence type="ECO:0000259" key="2">
    <source>
        <dbReference type="Pfam" id="PF05229"/>
    </source>
</evidence>
<dbReference type="SMART" id="SM00972">
    <property type="entry name" value="SCPU"/>
    <property type="match status" value="1"/>
</dbReference>
<gene>
    <name evidence="3" type="ORF">GTP27_12550</name>
</gene>
<dbReference type="RefSeq" id="WP_161039505.1">
    <property type="nucleotide sequence ID" value="NZ_WWCM01000007.1"/>
</dbReference>
<feature type="signal peptide" evidence="1">
    <location>
        <begin position="1"/>
        <end position="22"/>
    </location>
</feature>
<protein>
    <submittedName>
        <fullName evidence="3">Fimbrial major subunit CsuA/B family protein</fullName>
    </submittedName>
</protein>
<evidence type="ECO:0000313" key="3">
    <source>
        <dbReference type="EMBL" id="MYM40155.1"/>
    </source>
</evidence>
<dbReference type="InterPro" id="IPR053167">
    <property type="entry name" value="Spore_coat_component"/>
</dbReference>
<keyword evidence="1" id="KW-0732">Signal</keyword>
<dbReference type="Pfam" id="PF05229">
    <property type="entry name" value="SCPU"/>
    <property type="match status" value="1"/>
</dbReference>
<sequence length="165" mass="16953">MNKYKITAIAMIASCISTSALSGSITTNLQSSATISSSCMVSANSVSFGTVTPAASGTVTANSSITAKCSNGLPYNVMVSAGVGGTSTKARAMTGANSSNTDKLSYQVYSDSGYSTRWMDEKGPLILGFTGNGAAQLIPVYGSLSLNQYLIPDTYTDSLTVTLSY</sequence>